<dbReference type="AlphaFoldDB" id="V5GGB2"/>
<dbReference type="KEGG" id="agb:108908946"/>
<evidence type="ECO:0008006" key="3">
    <source>
        <dbReference type="Google" id="ProtNLM"/>
    </source>
</evidence>
<reference evidence="2" key="1">
    <citation type="submission" date="2013-07" db="EMBL/GenBank/DDBJ databases">
        <title>Midgut Transcriptome Profiling of Anoplphora glabripennis, a Lignocellulose Degrading, Wood-Boring Cerambycid.</title>
        <authorList>
            <person name="Scully E.D."/>
            <person name="Hoover K."/>
            <person name="Carlson J.E."/>
            <person name="Tien M."/>
            <person name="Geib S.M."/>
        </authorList>
    </citation>
    <scope>NUCLEOTIDE SEQUENCE</scope>
</reference>
<keyword evidence="1" id="KW-0732">Signal</keyword>
<protein>
    <recommendedName>
        <fullName evidence="3">DUF19 domain-containing protein</fullName>
    </recommendedName>
</protein>
<dbReference type="GeneID" id="108908946"/>
<sequence length="217" mass="25039">MTSIKILFPLATFFAVACSSPLSYFYMYPLVPYYTIRDLDRAWKICPDNSTIIQTRYHEVVKEAQKCYGDLLQSNHSICHSFEVNVQRCSQPLVDYFVDCLPEKSKDLPPAIVKGAASVVETFCTSSGEILLEALNRCLYEYLDQRNKTIREECKQETLELKLDKFTVERPSKAEVCQVFREIGDCWQEYVNLDCESTKAKEFFSKFYDAALSACKK</sequence>
<accession>V5GGB2</accession>
<dbReference type="EMBL" id="GALX01005462">
    <property type="protein sequence ID" value="JAB63004.1"/>
    <property type="molecule type" value="Transcribed_RNA"/>
</dbReference>
<organism evidence="2">
    <name type="scientific">Anoplophora glabripennis</name>
    <name type="common">Asian longhorn beetle</name>
    <name type="synonym">Anoplophora nobilis</name>
    <dbReference type="NCBI Taxonomy" id="217634"/>
    <lineage>
        <taxon>Eukaryota</taxon>
        <taxon>Metazoa</taxon>
        <taxon>Ecdysozoa</taxon>
        <taxon>Arthropoda</taxon>
        <taxon>Hexapoda</taxon>
        <taxon>Insecta</taxon>
        <taxon>Pterygota</taxon>
        <taxon>Neoptera</taxon>
        <taxon>Endopterygota</taxon>
        <taxon>Coleoptera</taxon>
        <taxon>Polyphaga</taxon>
        <taxon>Cucujiformia</taxon>
        <taxon>Chrysomeloidea</taxon>
        <taxon>Cerambycidae</taxon>
        <taxon>Lamiinae</taxon>
        <taxon>Lamiini</taxon>
        <taxon>Anoplophora</taxon>
    </lineage>
</organism>
<dbReference type="PROSITE" id="PS51257">
    <property type="entry name" value="PROKAR_LIPOPROTEIN"/>
    <property type="match status" value="1"/>
</dbReference>
<feature type="signal peptide" evidence="1">
    <location>
        <begin position="1"/>
        <end position="19"/>
    </location>
</feature>
<name>V5GGB2_ANOGL</name>
<dbReference type="RefSeq" id="XP_018568655.1">
    <property type="nucleotide sequence ID" value="XM_018713139.1"/>
</dbReference>
<proteinExistence type="predicted"/>
<evidence type="ECO:0000256" key="1">
    <source>
        <dbReference type="SAM" id="SignalP"/>
    </source>
</evidence>
<dbReference type="OrthoDB" id="6811215at2759"/>
<evidence type="ECO:0000313" key="2">
    <source>
        <dbReference type="EMBL" id="JAB63004.1"/>
    </source>
</evidence>
<feature type="chain" id="PRO_5004733811" description="DUF19 domain-containing protein" evidence="1">
    <location>
        <begin position="20"/>
        <end position="217"/>
    </location>
</feature>